<protein>
    <recommendedName>
        <fullName evidence="4">Protein WVD2-like 7</fullName>
    </recommendedName>
</protein>
<feature type="region of interest" description="Disordered" evidence="1">
    <location>
        <begin position="256"/>
        <end position="284"/>
    </location>
</feature>
<feature type="compositionally biased region" description="Polar residues" evidence="1">
    <location>
        <begin position="265"/>
        <end position="278"/>
    </location>
</feature>
<dbReference type="EMBL" id="JADCNM010000006">
    <property type="protein sequence ID" value="KAG0477586.1"/>
    <property type="molecule type" value="Genomic_DNA"/>
</dbReference>
<evidence type="ECO:0008006" key="4">
    <source>
        <dbReference type="Google" id="ProtNLM"/>
    </source>
</evidence>
<reference evidence="2 3" key="1">
    <citation type="journal article" date="2020" name="Nat. Food">
        <title>A phased Vanilla planifolia genome enables genetic improvement of flavour and production.</title>
        <authorList>
            <person name="Hasing T."/>
            <person name="Tang H."/>
            <person name="Brym M."/>
            <person name="Khazi F."/>
            <person name="Huang T."/>
            <person name="Chambers A.H."/>
        </authorList>
    </citation>
    <scope>NUCLEOTIDE SEQUENCE [LARGE SCALE GENOMIC DNA]</scope>
    <source>
        <tissue evidence="2">Leaf</tissue>
    </source>
</reference>
<dbReference type="PANTHER" id="PTHR47067:SF4">
    <property type="entry name" value="PROTEIN WVD2-LIKE 7 ISOFORM X1"/>
    <property type="match status" value="1"/>
</dbReference>
<comment type="caution">
    <text evidence="2">The sequence shown here is derived from an EMBL/GenBank/DDBJ whole genome shotgun (WGS) entry which is preliminary data.</text>
</comment>
<sequence>MASEVQQNYYGWQHGEVSEKEDFQGQPVSQMLDHGSISFGRFALEPLSWERRSVFTYNERQAELEKFKSPGLVAKKKAYFEEYYKKVRAMKSMQENQQTELSLDYGGDGSISSQTGDEDEPALPSPSLNEAPQSTSQASLEDFKLEINFENVCNEVSMHEDTKTRTLEQVTAKESIEPQDSHNAVKQEDDYNSSVQVHHMLSTGSSEVINENERNYYVKRTYGNDASPENPDLASLVYSTDPTSLSAVEIDFTPEEKPVHEKTKLTVSKPNGGPNSVPVSKEHASTARHLSKFVCKSTSEMIKSSSLGSKHLLPKSMYRPEINFTSSETSSSKARASDKCTSVVFDRSLTGLQKGGLAKGTKGPFLQSGNSGISNRLALRKLKPKRETQEQAVSEEKSTHFTSKSRVVQNKSRNHEELGKKLVESKYSSLHKNGIIGIQQQRSISLPSRNKLGLHGFISCNLDNSTFGDKAIKVNTTATKKSEGRSSKMASLPQSGNIKKQVTMPKNNDPSSDGRRSFTVGSSVQGKKSRQAMPIWR</sequence>
<gene>
    <name evidence="2" type="ORF">HPP92_012305</name>
</gene>
<dbReference type="OrthoDB" id="621651at2759"/>
<evidence type="ECO:0000313" key="3">
    <source>
        <dbReference type="Proteomes" id="UP000639772"/>
    </source>
</evidence>
<feature type="region of interest" description="Disordered" evidence="1">
    <location>
        <begin position="384"/>
        <end position="414"/>
    </location>
</feature>
<feature type="compositionally biased region" description="Polar residues" evidence="1">
    <location>
        <begin position="488"/>
        <end position="511"/>
    </location>
</feature>
<dbReference type="AlphaFoldDB" id="A0A835QUW9"/>
<accession>A0A835QUW9</accession>
<feature type="region of interest" description="Disordered" evidence="1">
    <location>
        <begin position="478"/>
        <end position="537"/>
    </location>
</feature>
<dbReference type="Proteomes" id="UP000639772">
    <property type="component" value="Chromosome 6"/>
</dbReference>
<feature type="compositionally biased region" description="Polar residues" evidence="1">
    <location>
        <begin position="400"/>
        <end position="411"/>
    </location>
</feature>
<feature type="compositionally biased region" description="Polar residues" evidence="1">
    <location>
        <begin position="126"/>
        <end position="137"/>
    </location>
</feature>
<feature type="compositionally biased region" description="Basic and acidic residues" evidence="1">
    <location>
        <begin position="385"/>
        <end position="399"/>
    </location>
</feature>
<name>A0A835QUW9_VANPL</name>
<proteinExistence type="predicted"/>
<dbReference type="InterPro" id="IPR044216">
    <property type="entry name" value="WDL7"/>
</dbReference>
<organism evidence="2 3">
    <name type="scientific">Vanilla planifolia</name>
    <name type="common">Vanilla</name>
    <dbReference type="NCBI Taxonomy" id="51239"/>
    <lineage>
        <taxon>Eukaryota</taxon>
        <taxon>Viridiplantae</taxon>
        <taxon>Streptophyta</taxon>
        <taxon>Embryophyta</taxon>
        <taxon>Tracheophyta</taxon>
        <taxon>Spermatophyta</taxon>
        <taxon>Magnoliopsida</taxon>
        <taxon>Liliopsida</taxon>
        <taxon>Asparagales</taxon>
        <taxon>Orchidaceae</taxon>
        <taxon>Vanilloideae</taxon>
        <taxon>Vanilleae</taxon>
        <taxon>Vanilla</taxon>
    </lineage>
</organism>
<evidence type="ECO:0000313" key="2">
    <source>
        <dbReference type="EMBL" id="KAG0477586.1"/>
    </source>
</evidence>
<evidence type="ECO:0000256" key="1">
    <source>
        <dbReference type="SAM" id="MobiDB-lite"/>
    </source>
</evidence>
<feature type="region of interest" description="Disordered" evidence="1">
    <location>
        <begin position="98"/>
        <end position="137"/>
    </location>
</feature>
<dbReference type="PANTHER" id="PTHR47067">
    <property type="entry name" value="TPX2 (TARGETING PROTEIN FOR XKLP2) PROTEIN FAMILY-RELATED"/>
    <property type="match status" value="1"/>
</dbReference>